<dbReference type="Proteomes" id="UP000094389">
    <property type="component" value="Unassembled WGS sequence"/>
</dbReference>
<dbReference type="CDD" id="cd08646">
    <property type="entry name" value="FMT_core_Met-tRNA-FMT_N"/>
    <property type="match status" value="1"/>
</dbReference>
<name>A0A1E4S4F3_CYBJN</name>
<dbReference type="AlphaFoldDB" id="A0A1E4S4F3"/>
<organism evidence="3 4">
    <name type="scientific">Cyberlindnera jadinii (strain ATCC 18201 / CBS 1600 / BCRC 20928 / JCM 3617 / NBRC 0987 / NRRL Y-1542)</name>
    <name type="common">Torula yeast</name>
    <name type="synonym">Candida utilis</name>
    <dbReference type="NCBI Taxonomy" id="983966"/>
    <lineage>
        <taxon>Eukaryota</taxon>
        <taxon>Fungi</taxon>
        <taxon>Dikarya</taxon>
        <taxon>Ascomycota</taxon>
        <taxon>Saccharomycotina</taxon>
        <taxon>Saccharomycetes</taxon>
        <taxon>Phaffomycetales</taxon>
        <taxon>Phaffomycetaceae</taxon>
        <taxon>Cyberlindnera</taxon>
    </lineage>
</organism>
<dbReference type="EC" id="2.1.2.9" evidence="1"/>
<dbReference type="SUPFAM" id="SSF53328">
    <property type="entry name" value="Formyltransferase"/>
    <property type="match status" value="1"/>
</dbReference>
<sequence>MRAIRTLCSRARPLRVAFFGSDEFSILSLKKLVELKEKGIVDAVDVVAKHPKYTGRDLKELRDVPIATVATELSLPVVRAESNAEINELAANHYSMAIAVSYGKLIPKTFLLSVPYSLNLHPSLLPRYSGASPLQFALLNNDRETGVTVQTLHPTEFDRGAIVAQRGGIEISRDETLKS</sequence>
<dbReference type="GO" id="GO:0005739">
    <property type="term" value="C:mitochondrion"/>
    <property type="evidence" value="ECO:0007669"/>
    <property type="project" value="TreeGrafter"/>
</dbReference>
<dbReference type="GeneID" id="30990725"/>
<dbReference type="Pfam" id="PF00551">
    <property type="entry name" value="Formyl_trans_N"/>
    <property type="match status" value="1"/>
</dbReference>
<dbReference type="PANTHER" id="PTHR11138:SF5">
    <property type="entry name" value="METHIONYL-TRNA FORMYLTRANSFERASE, MITOCHONDRIAL"/>
    <property type="match status" value="1"/>
</dbReference>
<proteinExistence type="predicted"/>
<reference evidence="3 4" key="1">
    <citation type="journal article" date="2016" name="Proc. Natl. Acad. Sci. U.S.A.">
        <title>Comparative genomics of biotechnologically important yeasts.</title>
        <authorList>
            <person name="Riley R."/>
            <person name="Haridas S."/>
            <person name="Wolfe K.H."/>
            <person name="Lopes M.R."/>
            <person name="Hittinger C.T."/>
            <person name="Goeker M."/>
            <person name="Salamov A.A."/>
            <person name="Wisecaver J.H."/>
            <person name="Long T.M."/>
            <person name="Calvey C.H."/>
            <person name="Aerts A.L."/>
            <person name="Barry K.W."/>
            <person name="Choi C."/>
            <person name="Clum A."/>
            <person name="Coughlan A.Y."/>
            <person name="Deshpande S."/>
            <person name="Douglass A.P."/>
            <person name="Hanson S.J."/>
            <person name="Klenk H.-P."/>
            <person name="LaButti K.M."/>
            <person name="Lapidus A."/>
            <person name="Lindquist E.A."/>
            <person name="Lipzen A.M."/>
            <person name="Meier-Kolthoff J.P."/>
            <person name="Ohm R.A."/>
            <person name="Otillar R.P."/>
            <person name="Pangilinan J.L."/>
            <person name="Peng Y."/>
            <person name="Rokas A."/>
            <person name="Rosa C.A."/>
            <person name="Scheuner C."/>
            <person name="Sibirny A.A."/>
            <person name="Slot J.C."/>
            <person name="Stielow J.B."/>
            <person name="Sun H."/>
            <person name="Kurtzman C.P."/>
            <person name="Blackwell M."/>
            <person name="Grigoriev I.V."/>
            <person name="Jeffries T.W."/>
        </authorList>
    </citation>
    <scope>NUCLEOTIDE SEQUENCE [LARGE SCALE GENOMIC DNA]</scope>
    <source>
        <strain evidence="4">ATCC 18201 / CBS 1600 / BCRC 20928 / JCM 3617 / NBRC 0987 / NRRL Y-1542</strain>
    </source>
</reference>
<gene>
    <name evidence="3" type="ORF">CYBJADRAFT_172384</name>
</gene>
<evidence type="ECO:0000313" key="3">
    <source>
        <dbReference type="EMBL" id="ODV74406.1"/>
    </source>
</evidence>
<evidence type="ECO:0000259" key="2">
    <source>
        <dbReference type="Pfam" id="PF00551"/>
    </source>
</evidence>
<feature type="domain" description="Formyl transferase N-terminal" evidence="2">
    <location>
        <begin position="15"/>
        <end position="177"/>
    </location>
</feature>
<dbReference type="GO" id="GO:0004479">
    <property type="term" value="F:methionyl-tRNA formyltransferase activity"/>
    <property type="evidence" value="ECO:0007669"/>
    <property type="project" value="UniProtKB-EC"/>
</dbReference>
<dbReference type="Gene3D" id="3.40.50.170">
    <property type="entry name" value="Formyl transferase, N-terminal domain"/>
    <property type="match status" value="1"/>
</dbReference>
<dbReference type="STRING" id="983966.A0A1E4S4F3"/>
<dbReference type="EMBL" id="KV453928">
    <property type="protein sequence ID" value="ODV74406.1"/>
    <property type="molecule type" value="Genomic_DNA"/>
</dbReference>
<dbReference type="InterPro" id="IPR041711">
    <property type="entry name" value="Met-tRNA-FMT_N"/>
</dbReference>
<dbReference type="InterPro" id="IPR002376">
    <property type="entry name" value="Formyl_transf_N"/>
</dbReference>
<keyword evidence="3" id="KW-0808">Transferase</keyword>
<evidence type="ECO:0000256" key="1">
    <source>
        <dbReference type="ARBA" id="ARBA00012261"/>
    </source>
</evidence>
<dbReference type="RefSeq" id="XP_020071445.1">
    <property type="nucleotide sequence ID" value="XM_020216329.1"/>
</dbReference>
<dbReference type="OrthoDB" id="10268103at2759"/>
<dbReference type="PANTHER" id="PTHR11138">
    <property type="entry name" value="METHIONYL-TRNA FORMYLTRANSFERASE"/>
    <property type="match status" value="1"/>
</dbReference>
<keyword evidence="4" id="KW-1185">Reference proteome</keyword>
<dbReference type="InterPro" id="IPR036477">
    <property type="entry name" value="Formyl_transf_N_sf"/>
</dbReference>
<protein>
    <recommendedName>
        <fullName evidence="1">methionyl-tRNA formyltransferase</fullName>
        <ecNumber evidence="1">2.1.2.9</ecNumber>
    </recommendedName>
</protein>
<feature type="non-terminal residue" evidence="3">
    <location>
        <position position="179"/>
    </location>
</feature>
<evidence type="ECO:0000313" key="4">
    <source>
        <dbReference type="Proteomes" id="UP000094389"/>
    </source>
</evidence>
<accession>A0A1E4S4F3</accession>